<dbReference type="Pfam" id="PF08378">
    <property type="entry name" value="NERD"/>
    <property type="match status" value="1"/>
</dbReference>
<reference evidence="2 3" key="1">
    <citation type="journal article" date="2003" name="Int. J. Syst. Evol. Microbiol.">
        <title>Virgibacillus carmonensis sp. nov., Virgibacillus necropolis sp. nov. and Virgibacillus picturae sp. nov., three novel species isolated from deteriorated mural paintings, transfer of the species of the genus salibacillus to Virgibacillus, as Virgibacillus marismortui comb. nov. and Virgibacillus salexigens comb. nov., and emended description of the genus Virgibacillus.</title>
        <authorList>
            <person name="Heyrman J."/>
            <person name="Logan N.A."/>
            <person name="Busse H.J."/>
            <person name="Balcaen A."/>
            <person name="Lebbe L."/>
            <person name="Rodriguez-Diaz M."/>
            <person name="Swings J."/>
            <person name="De Vos P."/>
        </authorList>
    </citation>
    <scope>NUCLEOTIDE SEQUENCE [LARGE SCALE GENOMIC DNA]</scope>
    <source>
        <strain evidence="2 3">LMG 19488</strain>
    </source>
</reference>
<evidence type="ECO:0000313" key="3">
    <source>
        <dbReference type="Proteomes" id="UP000204391"/>
    </source>
</evidence>
<name>A0A221M983_9BACI</name>
<evidence type="ECO:0000313" key="2">
    <source>
        <dbReference type="EMBL" id="ASN04214.1"/>
    </source>
</evidence>
<dbReference type="KEGG" id="vne:CFK40_03925"/>
<keyword evidence="3" id="KW-1185">Reference proteome</keyword>
<sequence>MIMKTRTAPNEIFVLTALLRRLPLRHKKRRLLEQNLAYYQRGFDGEKAVDRFTSAILKNNFTILHDVYLDSAFQIDTLIISPHCIFVVEIKNYKGTLTLDYKLNQFTREENGVITGFRNPILQATTNTILLTNWLAERNIHDIPTYPLFVISDPRTIIKVIPENRDISGEVMHGEYMPQHVMKVDRGSPHGQLHQKVGAIILRECGTYKFDYQRKYGIHSKDILGGVQCPGCGRLGMKRQYNSWICEKCRVVSKTEHKQALTDYFLLKKSWINNSECMQYLGITSKNLATKVLREQGLGYDNYHRRWHVNENQVNKTIV</sequence>
<organism evidence="2 3">
    <name type="scientific">Virgibacillus necropolis</name>
    <dbReference type="NCBI Taxonomy" id="163877"/>
    <lineage>
        <taxon>Bacteria</taxon>
        <taxon>Bacillati</taxon>
        <taxon>Bacillota</taxon>
        <taxon>Bacilli</taxon>
        <taxon>Bacillales</taxon>
        <taxon>Bacillaceae</taxon>
        <taxon>Virgibacillus</taxon>
    </lineage>
</organism>
<evidence type="ECO:0000259" key="1">
    <source>
        <dbReference type="PROSITE" id="PS50965"/>
    </source>
</evidence>
<dbReference type="AlphaFoldDB" id="A0A221M983"/>
<gene>
    <name evidence="2" type="ORF">CFK40_03925</name>
</gene>
<dbReference type="RefSeq" id="WP_089530784.1">
    <property type="nucleotide sequence ID" value="NZ_CP022437.1"/>
</dbReference>
<accession>A0A221M983</accession>
<proteinExistence type="predicted"/>
<protein>
    <recommendedName>
        <fullName evidence="1">NERD domain-containing protein</fullName>
    </recommendedName>
</protein>
<dbReference type="OrthoDB" id="569879at2"/>
<dbReference type="InterPro" id="IPR011528">
    <property type="entry name" value="NERD"/>
</dbReference>
<dbReference type="Proteomes" id="UP000204391">
    <property type="component" value="Chromosome"/>
</dbReference>
<feature type="domain" description="NERD" evidence="1">
    <location>
        <begin position="41"/>
        <end position="154"/>
    </location>
</feature>
<dbReference type="PROSITE" id="PS50965">
    <property type="entry name" value="NERD"/>
    <property type="match status" value="1"/>
</dbReference>
<dbReference type="EMBL" id="CP022437">
    <property type="protein sequence ID" value="ASN04214.1"/>
    <property type="molecule type" value="Genomic_DNA"/>
</dbReference>